<name>A0A4D7QUM8_9HYPH</name>
<dbReference type="OrthoDB" id="9768393at2"/>
<evidence type="ECO:0000256" key="9">
    <source>
        <dbReference type="ARBA" id="ARBA00030642"/>
    </source>
</evidence>
<evidence type="ECO:0000256" key="8">
    <source>
        <dbReference type="ARBA" id="ARBA00023186"/>
    </source>
</evidence>
<keyword evidence="6 16" id="KW-1133">Transmembrane helix</keyword>
<dbReference type="PROSITE" id="PS50198">
    <property type="entry name" value="PPIC_PPIASE_2"/>
    <property type="match status" value="1"/>
</dbReference>
<dbReference type="InterPro" id="IPR027304">
    <property type="entry name" value="Trigger_fact/SurA_dom_sf"/>
</dbReference>
<organism evidence="18 19">
    <name type="scientific">Phreatobacter aquaticus</name>
    <dbReference type="NCBI Taxonomy" id="2570229"/>
    <lineage>
        <taxon>Bacteria</taxon>
        <taxon>Pseudomonadati</taxon>
        <taxon>Pseudomonadota</taxon>
        <taxon>Alphaproteobacteria</taxon>
        <taxon>Hyphomicrobiales</taxon>
        <taxon>Phreatobacteraceae</taxon>
        <taxon>Phreatobacter</taxon>
    </lineage>
</organism>
<keyword evidence="3" id="KW-1003">Cell membrane</keyword>
<evidence type="ECO:0000259" key="17">
    <source>
        <dbReference type="PROSITE" id="PS50198"/>
    </source>
</evidence>
<dbReference type="EMBL" id="CP039865">
    <property type="protein sequence ID" value="QCK87662.1"/>
    <property type="molecule type" value="Genomic_DNA"/>
</dbReference>
<evidence type="ECO:0000256" key="10">
    <source>
        <dbReference type="ARBA" id="ARBA00031484"/>
    </source>
</evidence>
<dbReference type="SUPFAM" id="SSF54534">
    <property type="entry name" value="FKBP-like"/>
    <property type="match status" value="1"/>
</dbReference>
<evidence type="ECO:0000313" key="18">
    <source>
        <dbReference type="EMBL" id="QCK87662.1"/>
    </source>
</evidence>
<keyword evidence="4" id="KW-0997">Cell inner membrane</keyword>
<feature type="domain" description="PpiC" evidence="17">
    <location>
        <begin position="294"/>
        <end position="381"/>
    </location>
</feature>
<dbReference type="InterPro" id="IPR000297">
    <property type="entry name" value="PPIase_PpiC"/>
</dbReference>
<sequence length="654" mass="70837">MRGGHYAPPTFLEPPKRDCPRRGDRSGMLTGIRNTFAKGIMRIVLVLLMTVLVGSFAVWGIGDIFRGGTSTTLANVGGTQISVQTFQTMYNREVQNLGRMLQRGVTPEQARAFRIDERVLSQLVTDATLDERGRQLGLGIDDDTIRNRIVTSPSFRGATGQFDRNAFVELLRQNGFTEQSYIDYERRLAMRQQIAGAISDKVPTPQVLVDALTRFQAETRKAQYLVIGARAAGDIAAPDAGTLQAFYETRRAQFRAPEFRKLILLTLSPADQAAFAQVLPEQVEAELARLREAAEKRTIQQITFPTPEEATAAAERLKGGLTFEALATERNISAADLTIGTLGRSEMTDPAVRDAAFALAEGEVSAPIRGAFGTVLVKVTKAEPFNVEAAREQARQKIAGDMGRTAVNEFYDKIERERSTGLPLADIATKVGLTTTVVDAVDAQGRDATGAQLNLVGAAEFLAPAFRAEVGMENDPAQIRQSGTFIWYEVAGVTAARDRPLEEVKDAVEASWREQEVKTRIGKVATDLTEAVRGGKPLAEAGQALGIEVKTTGAFTRTTTEGDWGAAAIQVLFATPKDRAANAAAADGIDHIVFVTTEIAVPENAALDARTRGQLTQSVEDDVLGQFISQLQKDFGSNVNRVLLRRAIGAPEGT</sequence>
<evidence type="ECO:0000256" key="15">
    <source>
        <dbReference type="SAM" id="MobiDB-lite"/>
    </source>
</evidence>
<evidence type="ECO:0000256" key="3">
    <source>
        <dbReference type="ARBA" id="ARBA00022475"/>
    </source>
</evidence>
<gene>
    <name evidence="18" type="ORF">E8L99_18815</name>
</gene>
<evidence type="ECO:0000256" key="6">
    <source>
        <dbReference type="ARBA" id="ARBA00022989"/>
    </source>
</evidence>
<protein>
    <recommendedName>
        <fullName evidence="2">Parvulin-like PPIase</fullName>
    </recommendedName>
    <alternativeName>
        <fullName evidence="9">Peptidyl-prolyl cis-trans isomerase plp</fullName>
    </alternativeName>
    <alternativeName>
        <fullName evidence="12">Periplasmic chaperone PpiD</fullName>
    </alternativeName>
    <alternativeName>
        <fullName evidence="13">Periplasmic folding chaperone</fullName>
    </alternativeName>
    <alternativeName>
        <fullName evidence="10">Rotamase plp</fullName>
    </alternativeName>
</protein>
<dbReference type="Gene3D" id="1.10.4030.10">
    <property type="entry name" value="Porin chaperone SurA, peptide-binding domain"/>
    <property type="match status" value="1"/>
</dbReference>
<dbReference type="InterPro" id="IPR046357">
    <property type="entry name" value="PPIase_dom_sf"/>
</dbReference>
<dbReference type="KEGG" id="paqt:E8L99_18815"/>
<feature type="transmembrane region" description="Helical" evidence="16">
    <location>
        <begin position="43"/>
        <end position="62"/>
    </location>
</feature>
<feature type="compositionally biased region" description="Basic and acidic residues" evidence="15">
    <location>
        <begin position="14"/>
        <end position="25"/>
    </location>
</feature>
<evidence type="ECO:0000256" key="2">
    <source>
        <dbReference type="ARBA" id="ARBA00018370"/>
    </source>
</evidence>
<reference evidence="18 19" key="1">
    <citation type="submission" date="2019-04" db="EMBL/GenBank/DDBJ databases">
        <title>Phreatobacter aquaticus sp. nov.</title>
        <authorList>
            <person name="Choi A."/>
            <person name="Baek K."/>
        </authorList>
    </citation>
    <scope>NUCLEOTIDE SEQUENCE [LARGE SCALE GENOMIC DNA]</scope>
    <source>
        <strain evidence="18 19">NMCR1094</strain>
    </source>
</reference>
<dbReference type="AlphaFoldDB" id="A0A4D7QUM8"/>
<dbReference type="SUPFAM" id="SSF109998">
    <property type="entry name" value="Triger factor/SurA peptide-binding domain-like"/>
    <property type="match status" value="1"/>
</dbReference>
<dbReference type="Gene3D" id="3.10.50.40">
    <property type="match status" value="1"/>
</dbReference>
<feature type="region of interest" description="Disordered" evidence="15">
    <location>
        <begin position="1"/>
        <end position="25"/>
    </location>
</feature>
<evidence type="ECO:0000256" key="7">
    <source>
        <dbReference type="ARBA" id="ARBA00023136"/>
    </source>
</evidence>
<keyword evidence="5 16" id="KW-0812">Transmembrane</keyword>
<keyword evidence="14 18" id="KW-0413">Isomerase</keyword>
<keyword evidence="7 16" id="KW-0472">Membrane</keyword>
<dbReference type="Pfam" id="PF13624">
    <property type="entry name" value="SurA_N_3"/>
    <property type="match status" value="1"/>
</dbReference>
<dbReference type="Proteomes" id="UP000298588">
    <property type="component" value="Chromosome"/>
</dbReference>
<dbReference type="GO" id="GO:0003755">
    <property type="term" value="F:peptidyl-prolyl cis-trans isomerase activity"/>
    <property type="evidence" value="ECO:0007669"/>
    <property type="project" value="UniProtKB-KW"/>
</dbReference>
<dbReference type="PANTHER" id="PTHR47529">
    <property type="entry name" value="PEPTIDYL-PROLYL CIS-TRANS ISOMERASE D"/>
    <property type="match status" value="1"/>
</dbReference>
<proteinExistence type="inferred from homology"/>
<evidence type="ECO:0000256" key="11">
    <source>
        <dbReference type="ARBA" id="ARBA00038408"/>
    </source>
</evidence>
<dbReference type="Pfam" id="PF13145">
    <property type="entry name" value="Rotamase_2"/>
    <property type="match status" value="1"/>
</dbReference>
<evidence type="ECO:0000313" key="19">
    <source>
        <dbReference type="Proteomes" id="UP000298588"/>
    </source>
</evidence>
<dbReference type="PANTHER" id="PTHR47529:SF1">
    <property type="entry name" value="PERIPLASMIC CHAPERONE PPID"/>
    <property type="match status" value="1"/>
</dbReference>
<comment type="subcellular location">
    <subcellularLocation>
        <location evidence="1">Cell inner membrane</location>
        <topology evidence="1">Single-pass type II membrane protein</topology>
        <orientation evidence="1">Periplasmic side</orientation>
    </subcellularLocation>
</comment>
<dbReference type="GO" id="GO:0005886">
    <property type="term" value="C:plasma membrane"/>
    <property type="evidence" value="ECO:0007669"/>
    <property type="project" value="UniProtKB-SubCell"/>
</dbReference>
<evidence type="ECO:0000256" key="13">
    <source>
        <dbReference type="ARBA" id="ARBA00042775"/>
    </source>
</evidence>
<evidence type="ECO:0000256" key="5">
    <source>
        <dbReference type="ARBA" id="ARBA00022692"/>
    </source>
</evidence>
<keyword evidence="19" id="KW-1185">Reference proteome</keyword>
<evidence type="ECO:0000256" key="4">
    <source>
        <dbReference type="ARBA" id="ARBA00022519"/>
    </source>
</evidence>
<keyword evidence="8" id="KW-0143">Chaperone</keyword>
<comment type="similarity">
    <text evidence="11">Belongs to the PpiD chaperone family.</text>
</comment>
<evidence type="ECO:0000256" key="12">
    <source>
        <dbReference type="ARBA" id="ARBA00040743"/>
    </source>
</evidence>
<evidence type="ECO:0000256" key="1">
    <source>
        <dbReference type="ARBA" id="ARBA00004382"/>
    </source>
</evidence>
<dbReference type="InterPro" id="IPR052029">
    <property type="entry name" value="PpiD_chaperone"/>
</dbReference>
<evidence type="ECO:0000256" key="16">
    <source>
        <dbReference type="SAM" id="Phobius"/>
    </source>
</evidence>
<evidence type="ECO:0000256" key="14">
    <source>
        <dbReference type="PROSITE-ProRule" id="PRU00278"/>
    </source>
</evidence>
<keyword evidence="14" id="KW-0697">Rotamase</keyword>
<accession>A0A4D7QUM8</accession>